<dbReference type="InterPro" id="IPR057712">
    <property type="entry name" value="DUF7952"/>
</dbReference>
<dbReference type="HOGENOM" id="CLU_2578376_0_0_1"/>
<keyword evidence="7" id="KW-1185">Reference proteome</keyword>
<evidence type="ECO:0000256" key="3">
    <source>
        <dbReference type="ARBA" id="ARBA00023163"/>
    </source>
</evidence>
<feature type="domain" description="DUF7952" evidence="5">
    <location>
        <begin position="1"/>
        <end position="72"/>
    </location>
</feature>
<evidence type="ECO:0000256" key="2">
    <source>
        <dbReference type="ARBA" id="ARBA00023015"/>
    </source>
</evidence>
<evidence type="ECO:0000256" key="1">
    <source>
        <dbReference type="ARBA" id="ARBA00004123"/>
    </source>
</evidence>
<gene>
    <name evidence="6" type="ORF">PRUPE_1G138400</name>
</gene>
<keyword evidence="2" id="KW-0805">Transcription regulation</keyword>
<dbReference type="STRING" id="3760.M5XTZ3"/>
<dbReference type="Proteomes" id="UP000006882">
    <property type="component" value="Chromosome G1"/>
</dbReference>
<dbReference type="PANTHER" id="PTHR13859">
    <property type="entry name" value="ATROPHIN-RELATED"/>
    <property type="match status" value="1"/>
</dbReference>
<dbReference type="EMBL" id="CM007651">
    <property type="protein sequence ID" value="ONI28326.1"/>
    <property type="molecule type" value="Genomic_DNA"/>
</dbReference>
<evidence type="ECO:0000259" key="5">
    <source>
        <dbReference type="Pfam" id="PF25826"/>
    </source>
</evidence>
<proteinExistence type="predicted"/>
<comment type="subcellular location">
    <subcellularLocation>
        <location evidence="1">Nucleus</location>
    </subcellularLocation>
</comment>
<keyword evidence="4" id="KW-0539">Nucleus</keyword>
<dbReference type="Pfam" id="PF25826">
    <property type="entry name" value="DUF7952"/>
    <property type="match status" value="1"/>
</dbReference>
<accession>M5XTZ3</accession>
<dbReference type="GO" id="GO:0005634">
    <property type="term" value="C:nucleus"/>
    <property type="evidence" value="ECO:0007669"/>
    <property type="project" value="UniProtKB-SubCell"/>
</dbReference>
<dbReference type="PANTHER" id="PTHR13859:SF34">
    <property type="entry name" value="SANT DOMAIN-CONTAINING PROTEIN"/>
    <property type="match status" value="1"/>
</dbReference>
<reference evidence="6 7" key="1">
    <citation type="journal article" date="2013" name="Nat. Genet.">
        <title>The high-quality draft genome of peach (Prunus persica) identifies unique patterns of genetic diversity, domestication and genome evolution.</title>
        <authorList>
            <consortium name="International Peach Genome Initiative"/>
            <person name="Verde I."/>
            <person name="Abbott A.G."/>
            <person name="Scalabrin S."/>
            <person name="Jung S."/>
            <person name="Shu S."/>
            <person name="Marroni F."/>
            <person name="Zhebentyayeva T."/>
            <person name="Dettori M.T."/>
            <person name="Grimwood J."/>
            <person name="Cattonaro F."/>
            <person name="Zuccolo A."/>
            <person name="Rossini L."/>
            <person name="Jenkins J."/>
            <person name="Vendramin E."/>
            <person name="Meisel L.A."/>
            <person name="Decroocq V."/>
            <person name="Sosinski B."/>
            <person name="Prochnik S."/>
            <person name="Mitros T."/>
            <person name="Policriti A."/>
            <person name="Cipriani G."/>
            <person name="Dondini L."/>
            <person name="Ficklin S."/>
            <person name="Goodstein D.M."/>
            <person name="Xuan P."/>
            <person name="Del Fabbro C."/>
            <person name="Aramini V."/>
            <person name="Copetti D."/>
            <person name="Gonzalez S."/>
            <person name="Horner D.S."/>
            <person name="Falchi R."/>
            <person name="Lucas S."/>
            <person name="Mica E."/>
            <person name="Maldonado J."/>
            <person name="Lazzari B."/>
            <person name="Bielenberg D."/>
            <person name="Pirona R."/>
            <person name="Miculan M."/>
            <person name="Barakat A."/>
            <person name="Testolin R."/>
            <person name="Stella A."/>
            <person name="Tartarini S."/>
            <person name="Tonutti P."/>
            <person name="Arus P."/>
            <person name="Orellana A."/>
            <person name="Wells C."/>
            <person name="Main D."/>
            <person name="Vizzotto G."/>
            <person name="Silva H."/>
            <person name="Salamini F."/>
            <person name="Schmutz J."/>
            <person name="Morgante M."/>
            <person name="Rokhsar D.S."/>
        </authorList>
    </citation>
    <scope>NUCLEOTIDE SEQUENCE [LARGE SCALE GENOMIC DNA]</scope>
    <source>
        <strain evidence="7">cv. Nemared</strain>
    </source>
</reference>
<evidence type="ECO:0000313" key="6">
    <source>
        <dbReference type="EMBL" id="ONI28326.1"/>
    </source>
</evidence>
<dbReference type="Gramene" id="ONI28326">
    <property type="protein sequence ID" value="ONI28326"/>
    <property type="gene ID" value="PRUPE_1G138400"/>
</dbReference>
<evidence type="ECO:0000256" key="4">
    <source>
        <dbReference type="ARBA" id="ARBA00023242"/>
    </source>
</evidence>
<name>M5XTZ3_PRUPE</name>
<organism evidence="6 7">
    <name type="scientific">Prunus persica</name>
    <name type="common">Peach</name>
    <name type="synonym">Amygdalus persica</name>
    <dbReference type="NCBI Taxonomy" id="3760"/>
    <lineage>
        <taxon>Eukaryota</taxon>
        <taxon>Viridiplantae</taxon>
        <taxon>Streptophyta</taxon>
        <taxon>Embryophyta</taxon>
        <taxon>Tracheophyta</taxon>
        <taxon>Spermatophyta</taxon>
        <taxon>Magnoliopsida</taxon>
        <taxon>eudicotyledons</taxon>
        <taxon>Gunneridae</taxon>
        <taxon>Pentapetalae</taxon>
        <taxon>rosids</taxon>
        <taxon>fabids</taxon>
        <taxon>Rosales</taxon>
        <taxon>Rosaceae</taxon>
        <taxon>Amygdaloideae</taxon>
        <taxon>Amygdaleae</taxon>
        <taxon>Prunus</taxon>
    </lineage>
</organism>
<sequence length="81" mass="9813">MGHVLSFHYGKFYRSHRYIRWAKCQKLRSRRCKFGPRIFSGLRQQELLSRLLPHMAEECQNTLLEALFTFFQAHQERPSRS</sequence>
<keyword evidence="3" id="KW-0804">Transcription</keyword>
<protein>
    <recommendedName>
        <fullName evidence="5">DUF7952 domain-containing protein</fullName>
    </recommendedName>
</protein>
<dbReference type="AlphaFoldDB" id="M5XTZ3"/>
<evidence type="ECO:0000313" key="7">
    <source>
        <dbReference type="Proteomes" id="UP000006882"/>
    </source>
</evidence>